<accession>A0A0W0DUP0</accession>
<dbReference type="PANTHER" id="PTHR11080">
    <property type="entry name" value="PYRAZINAMIDASE/NICOTINAMIDASE"/>
    <property type="match status" value="1"/>
</dbReference>
<dbReference type="EC" id="3.5.1.19" evidence="6"/>
<proteinExistence type="inferred from homology"/>
<dbReference type="GO" id="GO:1904524">
    <property type="term" value="P:negative regulation of DNA amplification"/>
    <property type="evidence" value="ECO:0007669"/>
    <property type="project" value="EnsemblFungi"/>
</dbReference>
<dbReference type="InterPro" id="IPR052347">
    <property type="entry name" value="Isochorismatase_Nicotinamidase"/>
</dbReference>
<keyword evidence="3" id="KW-0479">Metal-binding</keyword>
<comment type="similarity">
    <text evidence="1">Belongs to the isochorismatase family.</text>
</comment>
<dbReference type="GO" id="GO:0005777">
    <property type="term" value="C:peroxisome"/>
    <property type="evidence" value="ECO:0007669"/>
    <property type="project" value="EnsemblFungi"/>
</dbReference>
<dbReference type="OrthoDB" id="3341310at2759"/>
<evidence type="ECO:0000256" key="3">
    <source>
        <dbReference type="ARBA" id="ARBA00022723"/>
    </source>
</evidence>
<evidence type="ECO:0000313" key="9">
    <source>
        <dbReference type="EMBL" id="KTA96899.1"/>
    </source>
</evidence>
<dbReference type="Gene3D" id="3.40.50.850">
    <property type="entry name" value="Isochorismatase-like"/>
    <property type="match status" value="1"/>
</dbReference>
<dbReference type="VEuPathDB" id="FungiDB:B1J91_A01716g"/>
<dbReference type="VEuPathDB" id="FungiDB:GW608_A01485"/>
<dbReference type="VEuPathDB" id="FungiDB:GVI51_A01463"/>
<dbReference type="EMBL" id="LLZZ01000165">
    <property type="protein sequence ID" value="KTA96899.1"/>
    <property type="molecule type" value="Genomic_DNA"/>
</dbReference>
<dbReference type="GO" id="GO:0046872">
    <property type="term" value="F:metal ion binding"/>
    <property type="evidence" value="ECO:0007669"/>
    <property type="project" value="UniProtKB-KW"/>
</dbReference>
<protein>
    <recommendedName>
        <fullName evidence="6">nicotinamidase</fullName>
        <ecNumber evidence="6">3.5.1.19</ecNumber>
    </recommendedName>
    <alternativeName>
        <fullName evidence="7">Nicotinamide deamidase</fullName>
    </alternativeName>
</protein>
<dbReference type="AlphaFoldDB" id="A0A0W0DUP0"/>
<dbReference type="GO" id="GO:0000781">
    <property type="term" value="C:chromosome, telomeric region"/>
    <property type="evidence" value="ECO:0007669"/>
    <property type="project" value="GOC"/>
</dbReference>
<dbReference type="InterPro" id="IPR000868">
    <property type="entry name" value="Isochorismatase-like_dom"/>
</dbReference>
<organism evidence="9 10">
    <name type="scientific">Candida glabrata</name>
    <name type="common">Yeast</name>
    <name type="synonym">Torulopsis glabrata</name>
    <dbReference type="NCBI Taxonomy" id="5478"/>
    <lineage>
        <taxon>Eukaryota</taxon>
        <taxon>Fungi</taxon>
        <taxon>Dikarya</taxon>
        <taxon>Ascomycota</taxon>
        <taxon>Saccharomycotina</taxon>
        <taxon>Saccharomycetes</taxon>
        <taxon>Saccharomycetales</taxon>
        <taxon>Saccharomycetaceae</taxon>
        <taxon>Nakaseomyces</taxon>
    </lineage>
</organism>
<dbReference type="InterPro" id="IPR036380">
    <property type="entry name" value="Isochorismatase-like_sf"/>
</dbReference>
<dbReference type="VEuPathDB" id="FungiDB:GWK60_A01529"/>
<name>A0A0W0DUP0_CANGB</name>
<keyword evidence="2" id="KW-0662">Pyridine nucleotide biosynthesis</keyword>
<dbReference type="PhylomeDB" id="A0A0W0DUP0"/>
<sequence>MKTLLVIDVQNDFITPDHSMYVPQGEEVVSPIVELMKDPQWHRVVVSRDWHPQNHISFAKNHGVEDYTETTYKSPRPGDDSTQPATLWPVHCVQNTRGAQLAPDILELVNSKHIKIVDKGYLSNCEYYSAFNDTWEWHKTELDEYLKKHHTTEVYVVGLALDFCVKNTAISAAKLGYDTTILKDYTKPIYTDEDHQQQLEKDLKEHNVKVK</sequence>
<dbReference type="GO" id="GO:0031509">
    <property type="term" value="P:subtelomeric heterochromatin formation"/>
    <property type="evidence" value="ECO:0007669"/>
    <property type="project" value="EnsemblFungi"/>
</dbReference>
<comment type="pathway">
    <text evidence="5">Cofactor biosynthesis; nicotinate biosynthesis; nicotinate from nicotinamide: step 1/1.</text>
</comment>
<dbReference type="GO" id="GO:0008936">
    <property type="term" value="F:nicotinamidase activity"/>
    <property type="evidence" value="ECO:0007669"/>
    <property type="project" value="UniProtKB-EC"/>
</dbReference>
<keyword evidence="4" id="KW-0378">Hydrolase</keyword>
<evidence type="ECO:0000256" key="6">
    <source>
        <dbReference type="ARBA" id="ARBA00039017"/>
    </source>
</evidence>
<dbReference type="GO" id="GO:0019358">
    <property type="term" value="P:nicotinate nucleotide salvage"/>
    <property type="evidence" value="ECO:0007669"/>
    <property type="project" value="EnsemblFungi"/>
</dbReference>
<evidence type="ECO:0000259" key="8">
    <source>
        <dbReference type="Pfam" id="PF00857"/>
    </source>
</evidence>
<dbReference type="Pfam" id="PF00857">
    <property type="entry name" value="Isochorismatase"/>
    <property type="match status" value="1"/>
</dbReference>
<dbReference type="SUPFAM" id="SSF52499">
    <property type="entry name" value="Isochorismatase-like hydrolases"/>
    <property type="match status" value="1"/>
</dbReference>
<evidence type="ECO:0000256" key="7">
    <source>
        <dbReference type="ARBA" id="ARBA00043224"/>
    </source>
</evidence>
<dbReference type="GO" id="GO:0000183">
    <property type="term" value="P:rDNA heterochromatin formation"/>
    <property type="evidence" value="ECO:0007669"/>
    <property type="project" value="EnsemblFungi"/>
</dbReference>
<dbReference type="GO" id="GO:0005634">
    <property type="term" value="C:nucleus"/>
    <property type="evidence" value="ECO:0007669"/>
    <property type="project" value="EnsemblFungi"/>
</dbReference>
<evidence type="ECO:0000313" key="10">
    <source>
        <dbReference type="Proteomes" id="UP000054886"/>
    </source>
</evidence>
<dbReference type="VEuPathDB" id="FungiDB:CAGL0A01716g"/>
<evidence type="ECO:0000256" key="4">
    <source>
        <dbReference type="ARBA" id="ARBA00022801"/>
    </source>
</evidence>
<dbReference type="Proteomes" id="UP000054886">
    <property type="component" value="Unassembled WGS sequence"/>
</dbReference>
<feature type="domain" description="Isochorismatase-like" evidence="8">
    <location>
        <begin position="3"/>
        <end position="200"/>
    </location>
</feature>
<dbReference type="PANTHER" id="PTHR11080:SF2">
    <property type="entry name" value="LD05707P"/>
    <property type="match status" value="1"/>
</dbReference>
<evidence type="ECO:0000256" key="2">
    <source>
        <dbReference type="ARBA" id="ARBA00022642"/>
    </source>
</evidence>
<dbReference type="CDD" id="cd01011">
    <property type="entry name" value="nicotinamidase"/>
    <property type="match status" value="1"/>
</dbReference>
<gene>
    <name evidence="9" type="ORF">AO440_000064</name>
</gene>
<reference evidence="9 10" key="1">
    <citation type="submission" date="2015-10" db="EMBL/GenBank/DDBJ databases">
        <title>Draft genomes sequences of Candida glabrata isolates 1A, 1B, 2A, 2B, 3A and 3B.</title>
        <authorList>
            <person name="Haavelsrud O.E."/>
            <person name="Gaustad P."/>
        </authorList>
    </citation>
    <scope>NUCLEOTIDE SEQUENCE [LARGE SCALE GENOMIC DNA]</scope>
    <source>
        <strain evidence="9">910700640</strain>
    </source>
</reference>
<evidence type="ECO:0000256" key="1">
    <source>
        <dbReference type="ARBA" id="ARBA00006336"/>
    </source>
</evidence>
<comment type="caution">
    <text evidence="9">The sequence shown here is derived from an EMBL/GenBank/DDBJ whole genome shotgun (WGS) entry which is preliminary data.</text>
</comment>
<evidence type="ECO:0000256" key="5">
    <source>
        <dbReference type="ARBA" id="ARBA00037900"/>
    </source>
</evidence>
<dbReference type="OMA" id="DFVDSWP"/>